<dbReference type="Proteomes" id="UP000266673">
    <property type="component" value="Unassembled WGS sequence"/>
</dbReference>
<keyword evidence="1" id="KW-0812">Transmembrane</keyword>
<comment type="caution">
    <text evidence="2">The sequence shown here is derived from an EMBL/GenBank/DDBJ whole genome shotgun (WGS) entry which is preliminary data.</text>
</comment>
<feature type="transmembrane region" description="Helical" evidence="1">
    <location>
        <begin position="33"/>
        <end position="52"/>
    </location>
</feature>
<dbReference type="AlphaFoldDB" id="A0A397V4M1"/>
<feature type="transmembrane region" description="Helical" evidence="1">
    <location>
        <begin position="58"/>
        <end position="87"/>
    </location>
</feature>
<organism evidence="2 3">
    <name type="scientific">Gigaspora rosea</name>
    <dbReference type="NCBI Taxonomy" id="44941"/>
    <lineage>
        <taxon>Eukaryota</taxon>
        <taxon>Fungi</taxon>
        <taxon>Fungi incertae sedis</taxon>
        <taxon>Mucoromycota</taxon>
        <taxon>Glomeromycotina</taxon>
        <taxon>Glomeromycetes</taxon>
        <taxon>Diversisporales</taxon>
        <taxon>Gigasporaceae</taxon>
        <taxon>Gigaspora</taxon>
    </lineage>
</organism>
<evidence type="ECO:0000313" key="2">
    <source>
        <dbReference type="EMBL" id="RIB14266.1"/>
    </source>
</evidence>
<gene>
    <name evidence="2" type="ORF">C2G38_2195647</name>
</gene>
<evidence type="ECO:0000313" key="3">
    <source>
        <dbReference type="Proteomes" id="UP000266673"/>
    </source>
</evidence>
<evidence type="ECO:0000256" key="1">
    <source>
        <dbReference type="SAM" id="Phobius"/>
    </source>
</evidence>
<dbReference type="EMBL" id="QKWP01000848">
    <property type="protein sequence ID" value="RIB14266.1"/>
    <property type="molecule type" value="Genomic_DNA"/>
</dbReference>
<protein>
    <submittedName>
        <fullName evidence="2">Uncharacterized protein</fullName>
    </submittedName>
</protein>
<proteinExistence type="predicted"/>
<sequence>MDQPCTHGVIMTEILTKQITNEAIPFRSGRSGFVFYGLGAFFSYHGLEVVFFPQYLLIFFSLFIIRVVVGAVIGVVTEAVVGAIVGWA</sequence>
<reference evidence="2 3" key="1">
    <citation type="submission" date="2018-06" db="EMBL/GenBank/DDBJ databases">
        <title>Comparative genomics reveals the genomic features of Rhizophagus irregularis, R. cerebriforme, R. diaphanum and Gigaspora rosea, and their symbiotic lifestyle signature.</title>
        <authorList>
            <person name="Morin E."/>
            <person name="San Clemente H."/>
            <person name="Chen E.C.H."/>
            <person name="De La Providencia I."/>
            <person name="Hainaut M."/>
            <person name="Kuo A."/>
            <person name="Kohler A."/>
            <person name="Murat C."/>
            <person name="Tang N."/>
            <person name="Roy S."/>
            <person name="Loubradou J."/>
            <person name="Henrissat B."/>
            <person name="Grigoriev I.V."/>
            <person name="Corradi N."/>
            <person name="Roux C."/>
            <person name="Martin F.M."/>
        </authorList>
    </citation>
    <scope>NUCLEOTIDE SEQUENCE [LARGE SCALE GENOMIC DNA]</scope>
    <source>
        <strain evidence="2 3">DAOM 194757</strain>
    </source>
</reference>
<accession>A0A397V4M1</accession>
<keyword evidence="1" id="KW-0472">Membrane</keyword>
<name>A0A397V4M1_9GLOM</name>
<keyword evidence="3" id="KW-1185">Reference proteome</keyword>
<keyword evidence="1" id="KW-1133">Transmembrane helix</keyword>